<evidence type="ECO:0000313" key="12">
    <source>
        <dbReference type="Proteomes" id="UP000694397"/>
    </source>
</evidence>
<feature type="compositionally biased region" description="Basic and acidic residues" evidence="8">
    <location>
        <begin position="835"/>
        <end position="845"/>
    </location>
</feature>
<dbReference type="PROSITE" id="PS51024">
    <property type="entry name" value="ZF_FCS"/>
    <property type="match status" value="1"/>
</dbReference>
<dbReference type="Pfam" id="PF21319">
    <property type="entry name" value="zf-FCS_1"/>
    <property type="match status" value="1"/>
</dbReference>
<feature type="domain" description="SAM" evidence="9">
    <location>
        <begin position="870"/>
        <end position="934"/>
    </location>
</feature>
<dbReference type="Proteomes" id="UP000694397">
    <property type="component" value="Chromosome 3"/>
</dbReference>
<evidence type="ECO:0000259" key="9">
    <source>
        <dbReference type="PROSITE" id="PS50105"/>
    </source>
</evidence>
<dbReference type="GO" id="GO:0042393">
    <property type="term" value="F:histone binding"/>
    <property type="evidence" value="ECO:0007669"/>
    <property type="project" value="TreeGrafter"/>
</dbReference>
<feature type="region of interest" description="Disordered" evidence="8">
    <location>
        <begin position="385"/>
        <end position="452"/>
    </location>
</feature>
<feature type="region of interest" description="Disordered" evidence="8">
    <location>
        <begin position="99"/>
        <end position="157"/>
    </location>
</feature>
<feature type="region of interest" description="Disordered" evidence="8">
    <location>
        <begin position="538"/>
        <end position="557"/>
    </location>
</feature>
<keyword evidence="6" id="KW-0539">Nucleus</keyword>
<feature type="compositionally biased region" description="Pro residues" evidence="8">
    <location>
        <begin position="438"/>
        <end position="451"/>
    </location>
</feature>
<proteinExistence type="predicted"/>
<dbReference type="CDD" id="cd09577">
    <property type="entry name" value="SAM_Ph1_2_3"/>
    <property type="match status" value="1"/>
</dbReference>
<reference evidence="11" key="2">
    <citation type="submission" date="2025-08" db="UniProtKB">
        <authorList>
            <consortium name="Ensembl"/>
        </authorList>
    </citation>
    <scope>IDENTIFICATION</scope>
</reference>
<reference evidence="11" key="3">
    <citation type="submission" date="2025-09" db="UniProtKB">
        <authorList>
            <consortium name="Ensembl"/>
        </authorList>
    </citation>
    <scope>IDENTIFICATION</scope>
</reference>
<keyword evidence="2" id="KW-0479">Metal-binding</keyword>
<feature type="compositionally biased region" description="Low complexity" evidence="8">
    <location>
        <begin position="1"/>
        <end position="25"/>
    </location>
</feature>
<evidence type="ECO:0000256" key="2">
    <source>
        <dbReference type="ARBA" id="ARBA00022723"/>
    </source>
</evidence>
<name>A0A8C9V118_SCLFO</name>
<feature type="compositionally biased region" description="Acidic residues" evidence="8">
    <location>
        <begin position="688"/>
        <end position="702"/>
    </location>
</feature>
<evidence type="ECO:0000256" key="7">
    <source>
        <dbReference type="PROSITE-ProRule" id="PRU00367"/>
    </source>
</evidence>
<sequence>MDGETSATTSASSGSTVTTSASSSTHVRSQAPPSSLFGVPADRQAVQVIQQAVQRPQSMAAQYLQQMYTAQQQHLMLQTAALQQQQHLPGTPLQTLAGVQQAALPGSRQSPSSSPTPSESVPPSPGSSQTSMTLPTSPVTPQLGGRTPCGSSSATGGTVSQQAVLLGNGSPACSQAQVYLRTQMLILTPAATMATVQPDLPVVSSASAQVQSLALRAHPPAATPAAQIAPVKAAQAPQAVGPSLPKSAVLPQKSGSQQPESAAEGSISETRGADLGRLQPGHQLVSPSKSAQTLDTGSYTAVQSQALVKHQLHCASGHKGAHHQLIIQQPAATHRQVQHIALRVTTQEAPSQHCLPVPNLSTPPAEAVQSQHCATVALSSASEPETVTVSGAAPQSPAGHSPTLIIQPPPPVLVSTPPQLSAEPLPQGAPLGQTSLPPAVPPPLHSHPPPASLQRLSLRSVQALAAQSGQMLVSEEELPVAEALVQMPYQSLQNLPPPQTMAVDLKVQPAASVEPPVSAQQLCEVDGVCAVESREDGLACPQRNSTPTPPTLSPSAGLERHCNDVSPHSDDCTAVSGFSCLTSAGNASVIRSSGDPPYVNRSPPPLLPAVVRSTSKHPPASLPGGPESQPPQAIVKPHILTHLIEGFVIQEGLEPFPVSRSSLGVDQQATLPEVQETKANGGRQPDDSLMDPEQAENSTDTDMDEAVDAANAAVDGMSEAGLTDVLRCEFCGKTGYANMFLRSKRFCSMTCVRRFNVSCTKRISLLKAEKVSRWPRRTDGRRGRPPRRIDGGSREHFLRQAAAPYSSIREAQPLHDMEVDEEEEAPVPMTTRLRRQAERDRDCTRGLRVNEASDGTDGPLQAPASNPMLWTVEEVCSFIYNLPGCQEIAEEFRSQEIDGQALLLLTEEHLMGAMNIKLGPALKICARINSLKDP</sequence>
<dbReference type="PANTHER" id="PTHR12247">
    <property type="entry name" value="POLYCOMB GROUP PROTEIN"/>
    <property type="match status" value="1"/>
</dbReference>
<gene>
    <name evidence="11" type="primary">PHC3</name>
</gene>
<evidence type="ECO:0000259" key="10">
    <source>
        <dbReference type="PROSITE" id="PS51024"/>
    </source>
</evidence>
<feature type="domain" description="FCS-type" evidence="10">
    <location>
        <begin position="719"/>
        <end position="753"/>
    </location>
</feature>
<protein>
    <submittedName>
        <fullName evidence="11">Polyhomeotic homolog 3</fullName>
    </submittedName>
</protein>
<dbReference type="Pfam" id="PF00536">
    <property type="entry name" value="SAM_1"/>
    <property type="match status" value="1"/>
</dbReference>
<dbReference type="AlphaFoldDB" id="A0A8C9V118"/>
<feature type="region of interest" description="Disordered" evidence="8">
    <location>
        <begin position="237"/>
        <end position="292"/>
    </location>
</feature>
<keyword evidence="3 7" id="KW-0863">Zinc-finger</keyword>
<dbReference type="Gene3D" id="1.10.150.50">
    <property type="entry name" value="Transcription Factor, Ets-1"/>
    <property type="match status" value="1"/>
</dbReference>
<dbReference type="PROSITE" id="PS50105">
    <property type="entry name" value="SAM_DOMAIN"/>
    <property type="match status" value="1"/>
</dbReference>
<dbReference type="KEGG" id="sfm:108935256"/>
<dbReference type="InterPro" id="IPR001660">
    <property type="entry name" value="SAM"/>
</dbReference>
<feature type="region of interest" description="Disordered" evidence="8">
    <location>
        <begin position="1"/>
        <end position="38"/>
    </location>
</feature>
<dbReference type="GO" id="GO:0003682">
    <property type="term" value="F:chromatin binding"/>
    <property type="evidence" value="ECO:0007669"/>
    <property type="project" value="TreeGrafter"/>
</dbReference>
<evidence type="ECO:0000256" key="3">
    <source>
        <dbReference type="ARBA" id="ARBA00022771"/>
    </source>
</evidence>
<dbReference type="SUPFAM" id="SSF47769">
    <property type="entry name" value="SAM/Pointed domain"/>
    <property type="match status" value="1"/>
</dbReference>
<dbReference type="InterPro" id="IPR050548">
    <property type="entry name" value="PcG_chromatin_remod_factors"/>
</dbReference>
<reference evidence="11 12" key="1">
    <citation type="submission" date="2019-04" db="EMBL/GenBank/DDBJ databases">
        <authorList>
            <consortium name="Wellcome Sanger Institute Data Sharing"/>
        </authorList>
    </citation>
    <scope>NUCLEOTIDE SEQUENCE [LARGE SCALE GENOMIC DNA]</scope>
</reference>
<accession>A0A8C9V118</accession>
<organism evidence="11 12">
    <name type="scientific">Scleropages formosus</name>
    <name type="common">Asian bonytongue</name>
    <name type="synonym">Osteoglossum formosum</name>
    <dbReference type="NCBI Taxonomy" id="113540"/>
    <lineage>
        <taxon>Eukaryota</taxon>
        <taxon>Metazoa</taxon>
        <taxon>Chordata</taxon>
        <taxon>Craniata</taxon>
        <taxon>Vertebrata</taxon>
        <taxon>Euteleostomi</taxon>
        <taxon>Actinopterygii</taxon>
        <taxon>Neopterygii</taxon>
        <taxon>Teleostei</taxon>
        <taxon>Osteoglossocephala</taxon>
        <taxon>Osteoglossomorpha</taxon>
        <taxon>Osteoglossiformes</taxon>
        <taxon>Osteoglossidae</taxon>
        <taxon>Scleropages</taxon>
    </lineage>
</organism>
<evidence type="ECO:0000256" key="6">
    <source>
        <dbReference type="ARBA" id="ARBA00023242"/>
    </source>
</evidence>
<evidence type="ECO:0000256" key="4">
    <source>
        <dbReference type="ARBA" id="ARBA00022833"/>
    </source>
</evidence>
<feature type="region of interest" description="Disordered" evidence="8">
    <location>
        <begin position="590"/>
        <end position="632"/>
    </location>
</feature>
<dbReference type="GO" id="GO:0035102">
    <property type="term" value="C:PRC1 complex"/>
    <property type="evidence" value="ECO:0007669"/>
    <property type="project" value="TreeGrafter"/>
</dbReference>
<dbReference type="InterPro" id="IPR012313">
    <property type="entry name" value="Znf_FCS"/>
</dbReference>
<evidence type="ECO:0000256" key="8">
    <source>
        <dbReference type="SAM" id="MobiDB-lite"/>
    </source>
</evidence>
<evidence type="ECO:0000256" key="1">
    <source>
        <dbReference type="ARBA" id="ARBA00004123"/>
    </source>
</evidence>
<keyword evidence="12" id="KW-1185">Reference proteome</keyword>
<dbReference type="InterPro" id="IPR013761">
    <property type="entry name" value="SAM/pointed_sf"/>
</dbReference>
<dbReference type="GeneTree" id="ENSGT00940000154964"/>
<evidence type="ECO:0000256" key="5">
    <source>
        <dbReference type="ARBA" id="ARBA00023125"/>
    </source>
</evidence>
<feature type="compositionally biased region" description="Polar residues" evidence="8">
    <location>
        <begin position="129"/>
        <end position="140"/>
    </location>
</feature>
<dbReference type="PANTHER" id="PTHR12247:SF88">
    <property type="entry name" value="POLYHOMEOTIC-LIKE PROTEIN 3"/>
    <property type="match status" value="1"/>
</dbReference>
<dbReference type="Ensembl" id="ENSSFOT00015013731.2">
    <property type="protein sequence ID" value="ENSSFOP00015013563.1"/>
    <property type="gene ID" value="ENSSFOG00015008757.2"/>
</dbReference>
<dbReference type="GO" id="GO:0045892">
    <property type="term" value="P:negative regulation of DNA-templated transcription"/>
    <property type="evidence" value="ECO:0007669"/>
    <property type="project" value="TreeGrafter"/>
</dbReference>
<comment type="subcellular location">
    <subcellularLocation>
        <location evidence="1">Nucleus</location>
    </subcellularLocation>
</comment>
<feature type="compositionally biased region" description="Low complexity" evidence="8">
    <location>
        <begin position="105"/>
        <end position="119"/>
    </location>
</feature>
<dbReference type="Gene3D" id="3.30.60.160">
    <property type="match status" value="1"/>
</dbReference>
<evidence type="ECO:0000313" key="11">
    <source>
        <dbReference type="Ensembl" id="ENSSFOP00015013563.1"/>
    </source>
</evidence>
<dbReference type="GO" id="GO:0003677">
    <property type="term" value="F:DNA binding"/>
    <property type="evidence" value="ECO:0007669"/>
    <property type="project" value="UniProtKB-KW"/>
</dbReference>
<dbReference type="InterPro" id="IPR038603">
    <property type="entry name" value="Znf_FCS_sf"/>
</dbReference>
<feature type="region of interest" description="Disordered" evidence="8">
    <location>
        <begin position="809"/>
        <end position="862"/>
    </location>
</feature>
<dbReference type="OrthoDB" id="2390104at2759"/>
<keyword evidence="5" id="KW-0238">DNA-binding</keyword>
<keyword evidence="4" id="KW-0862">Zinc</keyword>
<feature type="region of interest" description="Disordered" evidence="8">
    <location>
        <begin position="775"/>
        <end position="794"/>
    </location>
</feature>
<feature type="region of interest" description="Disordered" evidence="8">
    <location>
        <begin position="673"/>
        <end position="702"/>
    </location>
</feature>
<dbReference type="GO" id="GO:0008270">
    <property type="term" value="F:zinc ion binding"/>
    <property type="evidence" value="ECO:0007669"/>
    <property type="project" value="UniProtKB-KW"/>
</dbReference>
<dbReference type="SMART" id="SM00454">
    <property type="entry name" value="SAM"/>
    <property type="match status" value="1"/>
</dbReference>